<evidence type="ECO:0000313" key="8">
    <source>
        <dbReference type="Proteomes" id="UP000193467"/>
    </source>
</evidence>
<evidence type="ECO:0000256" key="2">
    <source>
        <dbReference type="ARBA" id="ARBA00022448"/>
    </source>
</evidence>
<protein>
    <submittedName>
        <fullName evidence="7">Secretory pathway protein Sec39-domain-containing protein</fullName>
    </submittedName>
</protein>
<feature type="compositionally biased region" description="Low complexity" evidence="5">
    <location>
        <begin position="242"/>
        <end position="263"/>
    </location>
</feature>
<dbReference type="Proteomes" id="UP000193467">
    <property type="component" value="Unassembled WGS sequence"/>
</dbReference>
<dbReference type="EMBL" id="MCGR01000025">
    <property type="protein sequence ID" value="ORY80225.1"/>
    <property type="molecule type" value="Genomic_DNA"/>
</dbReference>
<proteinExistence type="predicted"/>
<evidence type="ECO:0000259" key="6">
    <source>
        <dbReference type="Pfam" id="PF08314"/>
    </source>
</evidence>
<dbReference type="GO" id="GO:0015031">
    <property type="term" value="P:protein transport"/>
    <property type="evidence" value="ECO:0007669"/>
    <property type="project" value="UniProtKB-KW"/>
</dbReference>
<organism evidence="7 8">
    <name type="scientific">Leucosporidium creatinivorum</name>
    <dbReference type="NCBI Taxonomy" id="106004"/>
    <lineage>
        <taxon>Eukaryota</taxon>
        <taxon>Fungi</taxon>
        <taxon>Dikarya</taxon>
        <taxon>Basidiomycota</taxon>
        <taxon>Pucciniomycotina</taxon>
        <taxon>Microbotryomycetes</taxon>
        <taxon>Leucosporidiales</taxon>
        <taxon>Leucosporidium</taxon>
    </lineage>
</organism>
<feature type="region of interest" description="Disordered" evidence="5">
    <location>
        <begin position="1"/>
        <end position="20"/>
    </location>
</feature>
<dbReference type="PANTHER" id="PTHR15922:SF2">
    <property type="entry name" value="NBAS SUBUNIT OF NRZ TETHERING COMPLEX"/>
    <property type="match status" value="1"/>
</dbReference>
<comment type="subcellular location">
    <subcellularLocation>
        <location evidence="1">Endoplasmic reticulum</location>
    </subcellularLocation>
</comment>
<feature type="region of interest" description="Disordered" evidence="5">
    <location>
        <begin position="385"/>
        <end position="431"/>
    </location>
</feature>
<dbReference type="GO" id="GO:0000149">
    <property type="term" value="F:SNARE binding"/>
    <property type="evidence" value="ECO:0007669"/>
    <property type="project" value="TreeGrafter"/>
</dbReference>
<feature type="domain" description="Sec39" evidence="6">
    <location>
        <begin position="28"/>
        <end position="340"/>
    </location>
</feature>
<feature type="compositionally biased region" description="Basic and acidic residues" evidence="5">
    <location>
        <begin position="331"/>
        <end position="349"/>
    </location>
</feature>
<evidence type="ECO:0000256" key="3">
    <source>
        <dbReference type="ARBA" id="ARBA00022824"/>
    </source>
</evidence>
<reference evidence="7 8" key="1">
    <citation type="submission" date="2016-07" db="EMBL/GenBank/DDBJ databases">
        <title>Pervasive Adenine N6-methylation of Active Genes in Fungi.</title>
        <authorList>
            <consortium name="DOE Joint Genome Institute"/>
            <person name="Mondo S.J."/>
            <person name="Dannebaum R.O."/>
            <person name="Kuo R.C."/>
            <person name="Labutti K."/>
            <person name="Haridas S."/>
            <person name="Kuo A."/>
            <person name="Salamov A."/>
            <person name="Ahrendt S.R."/>
            <person name="Lipzen A."/>
            <person name="Sullivan W."/>
            <person name="Andreopoulos W.B."/>
            <person name="Clum A."/>
            <person name="Lindquist E."/>
            <person name="Daum C."/>
            <person name="Ramamoorthy G.K."/>
            <person name="Gryganskyi A."/>
            <person name="Culley D."/>
            <person name="Magnuson J.K."/>
            <person name="James T.Y."/>
            <person name="O'Malley M.A."/>
            <person name="Stajich J.E."/>
            <person name="Spatafora J.W."/>
            <person name="Visel A."/>
            <person name="Grigoriev I.V."/>
        </authorList>
    </citation>
    <scope>NUCLEOTIDE SEQUENCE [LARGE SCALE GENOMIC DNA]</scope>
    <source>
        <strain evidence="7 8">62-1032</strain>
    </source>
</reference>
<keyword evidence="2" id="KW-0813">Transport</keyword>
<gene>
    <name evidence="7" type="ORF">BCR35DRAFT_304404</name>
</gene>
<keyword evidence="4" id="KW-0653">Protein transport</keyword>
<feature type="compositionally biased region" description="Low complexity" evidence="5">
    <location>
        <begin position="385"/>
        <end position="415"/>
    </location>
</feature>
<evidence type="ECO:0000256" key="5">
    <source>
        <dbReference type="SAM" id="MobiDB-lite"/>
    </source>
</evidence>
<dbReference type="STRING" id="106004.A0A1Y2FBI5"/>
<dbReference type="OrthoDB" id="27490at2759"/>
<keyword evidence="8" id="KW-1185">Reference proteome</keyword>
<name>A0A1Y2FBI5_9BASI</name>
<accession>A0A1Y2FBI5</accession>
<feature type="region of interest" description="Disordered" evidence="5">
    <location>
        <begin position="331"/>
        <end position="368"/>
    </location>
</feature>
<evidence type="ECO:0000256" key="4">
    <source>
        <dbReference type="ARBA" id="ARBA00022927"/>
    </source>
</evidence>
<dbReference type="Pfam" id="PF08314">
    <property type="entry name" value="Sec39"/>
    <property type="match status" value="1"/>
</dbReference>
<dbReference type="GO" id="GO:0006890">
    <property type="term" value="P:retrograde vesicle-mediated transport, Golgi to endoplasmic reticulum"/>
    <property type="evidence" value="ECO:0007669"/>
    <property type="project" value="InterPro"/>
</dbReference>
<dbReference type="InterPro" id="IPR013244">
    <property type="entry name" value="Sec39_domain"/>
</dbReference>
<evidence type="ECO:0000313" key="7">
    <source>
        <dbReference type="EMBL" id="ORY80225.1"/>
    </source>
</evidence>
<comment type="caution">
    <text evidence="7">The sequence shown here is derived from an EMBL/GenBank/DDBJ whole genome shotgun (WGS) entry which is preliminary data.</text>
</comment>
<dbReference type="AlphaFoldDB" id="A0A1Y2FBI5"/>
<feature type="region of interest" description="Disordered" evidence="5">
    <location>
        <begin position="235"/>
        <end position="274"/>
    </location>
</feature>
<dbReference type="PANTHER" id="PTHR15922">
    <property type="entry name" value="NEUROBLASTOMA-AMPLIFIED SEQUENCE"/>
    <property type="match status" value="1"/>
</dbReference>
<dbReference type="GO" id="GO:0070939">
    <property type="term" value="C:Dsl1/NZR complex"/>
    <property type="evidence" value="ECO:0007669"/>
    <property type="project" value="TreeGrafter"/>
</dbReference>
<keyword evidence="3" id="KW-0256">Endoplasmic reticulum</keyword>
<feature type="compositionally biased region" description="Polar residues" evidence="5">
    <location>
        <begin position="355"/>
        <end position="365"/>
    </location>
</feature>
<dbReference type="InParanoid" id="A0A1Y2FBI5"/>
<evidence type="ECO:0000256" key="1">
    <source>
        <dbReference type="ARBA" id="ARBA00004240"/>
    </source>
</evidence>
<sequence>MEEMVGLTEGAKEGLGEGAGARKEESVKGMGKAFWLLERREVLGIFFGGLLGAGRISLARSLFSGSSSLSPSGLPTTPPLEPKMVEELVIAASREFYDNAEEGNVNRGEMKLALECLSAAPQTPLIRTERDFILATSQLCSYNLTTSSTLPLTPIEIRLSKDRLSFVARLLASNEDAYKHPDVLLELVEKLGYRGDLLARVRTLAMVAEASLAAEEWEKTREVCERMCGEVEGMRKGSEAVTTPNTTATAAAAADSPDLSSRAAPPPPAPTTTTLYHSASDYAWRACFQLGKHEEWTDLESRLRAMGQALILCPGERIGGLLTVWEGLEERVGKGREERRSKIERREKAVVVQSEPPSSYAQQDPTPVAASRTFSRAAAFFPFSTSTTSTTSDRTSSPTRPPSSATADPSSPFAPVEAAPNKRGRVALERD</sequence>
<feature type="compositionally biased region" description="Basic and acidic residues" evidence="5">
    <location>
        <begin position="10"/>
        <end position="20"/>
    </location>
</feature>